<keyword evidence="4" id="KW-1185">Reference proteome</keyword>
<dbReference type="STRING" id="1123510.GCA_000620025_00099"/>
<feature type="signal peptide" evidence="1">
    <location>
        <begin position="1"/>
        <end position="36"/>
    </location>
</feature>
<dbReference type="EMBL" id="AP018933">
    <property type="protein sequence ID" value="BBG28807.1"/>
    <property type="molecule type" value="Genomic_DNA"/>
</dbReference>
<evidence type="ECO:0000313" key="3">
    <source>
        <dbReference type="EMBL" id="BBG28807.1"/>
    </source>
</evidence>
<sequence length="206" mass="22699">MFPRLTFLSRAARRSWPALLLSMLLAGCGSSPVATHQYTLPQHPLVTPQAASVAPAKQGALIMPVQLAGQLQVNGIVFQTSPVEVNEARNNLWADTLSSQLDRSLYQALSNRTRTVSLMTGDSADVPSYYVTVQINQFQGRYDGKAIVSGLYRILDAERRIIRQHAFSYEEPLAQDGYAALVDALDRNVQQLADNIAQQLDALSRQ</sequence>
<dbReference type="Pfam" id="PF03886">
    <property type="entry name" value="ABC_trans_aux"/>
    <property type="match status" value="1"/>
</dbReference>
<reference evidence="3 4" key="1">
    <citation type="submission" date="2018-09" db="EMBL/GenBank/DDBJ databases">
        <title>Zymobacter palmae IAM14233 (=T109) whole genome analysis.</title>
        <authorList>
            <person name="Yanase H."/>
        </authorList>
    </citation>
    <scope>NUCLEOTIDE SEQUENCE [LARGE SCALE GENOMIC DNA]</scope>
    <source>
        <strain evidence="3 4">IAM14233</strain>
    </source>
</reference>
<feature type="chain" id="PRO_5016857691" evidence="1">
    <location>
        <begin position="37"/>
        <end position="206"/>
    </location>
</feature>
<dbReference type="SUPFAM" id="SSF159594">
    <property type="entry name" value="XCC0632-like"/>
    <property type="match status" value="1"/>
</dbReference>
<dbReference type="RefSeq" id="WP_051523624.1">
    <property type="nucleotide sequence ID" value="NZ_AP018933.1"/>
</dbReference>
<proteinExistence type="predicted"/>
<gene>
    <name evidence="3" type="ORF">ZBT109_0007</name>
</gene>
<dbReference type="PROSITE" id="PS51257">
    <property type="entry name" value="PROKAR_LIPOPROTEIN"/>
    <property type="match status" value="1"/>
</dbReference>
<evidence type="ECO:0000313" key="4">
    <source>
        <dbReference type="Proteomes" id="UP000267342"/>
    </source>
</evidence>
<dbReference type="InterPro" id="IPR005586">
    <property type="entry name" value="ABC_trans_aux"/>
</dbReference>
<dbReference type="Gene3D" id="3.40.50.10610">
    <property type="entry name" value="ABC-type transport auxiliary lipoprotein component"/>
    <property type="match status" value="1"/>
</dbReference>
<dbReference type="Proteomes" id="UP000267342">
    <property type="component" value="Chromosome"/>
</dbReference>
<dbReference type="KEGG" id="zpl:ZBT109_0007"/>
<feature type="domain" description="ABC-type transport auxiliary lipoprotein component" evidence="2">
    <location>
        <begin position="38"/>
        <end position="197"/>
    </location>
</feature>
<evidence type="ECO:0000256" key="1">
    <source>
        <dbReference type="SAM" id="SignalP"/>
    </source>
</evidence>
<name>A0A348HB05_9GAMM</name>
<keyword evidence="1" id="KW-0732">Signal</keyword>
<dbReference type="AlphaFoldDB" id="A0A348HB05"/>
<organism evidence="3 4">
    <name type="scientific">Zymobacter palmae</name>
    <dbReference type="NCBI Taxonomy" id="33074"/>
    <lineage>
        <taxon>Bacteria</taxon>
        <taxon>Pseudomonadati</taxon>
        <taxon>Pseudomonadota</taxon>
        <taxon>Gammaproteobacteria</taxon>
        <taxon>Oceanospirillales</taxon>
        <taxon>Halomonadaceae</taxon>
        <taxon>Zymobacter group</taxon>
        <taxon>Zymobacter</taxon>
    </lineage>
</organism>
<accession>A0A348HB05</accession>
<evidence type="ECO:0000259" key="2">
    <source>
        <dbReference type="Pfam" id="PF03886"/>
    </source>
</evidence>
<protein>
    <submittedName>
        <fullName evidence="3">Uncharacterized protein conserved in bacteria</fullName>
    </submittedName>
</protein>